<accession>A0A4R3Y8Z6</accession>
<gene>
    <name evidence="1" type="ORF">EDC63_1048</name>
</gene>
<dbReference type="Proteomes" id="UP000295367">
    <property type="component" value="Unassembled WGS sequence"/>
</dbReference>
<organism evidence="1 2">
    <name type="scientific">Sulfurirhabdus autotrophica</name>
    <dbReference type="NCBI Taxonomy" id="1706046"/>
    <lineage>
        <taxon>Bacteria</taxon>
        <taxon>Pseudomonadati</taxon>
        <taxon>Pseudomonadota</taxon>
        <taxon>Betaproteobacteria</taxon>
        <taxon>Nitrosomonadales</taxon>
        <taxon>Sulfuricellaceae</taxon>
        <taxon>Sulfurirhabdus</taxon>
    </lineage>
</organism>
<dbReference type="EMBL" id="SMCO01000004">
    <property type="protein sequence ID" value="TCV88051.1"/>
    <property type="molecule type" value="Genomic_DNA"/>
</dbReference>
<dbReference type="Pfam" id="PF07927">
    <property type="entry name" value="HicA_toxin"/>
    <property type="match status" value="1"/>
</dbReference>
<proteinExistence type="predicted"/>
<evidence type="ECO:0000313" key="2">
    <source>
        <dbReference type="Proteomes" id="UP000295367"/>
    </source>
</evidence>
<dbReference type="AlphaFoldDB" id="A0A4R3Y8Z6"/>
<reference evidence="1 2" key="1">
    <citation type="submission" date="2019-03" db="EMBL/GenBank/DDBJ databases">
        <title>Genomic Encyclopedia of Type Strains, Phase IV (KMG-IV): sequencing the most valuable type-strain genomes for metagenomic binning, comparative biology and taxonomic classification.</title>
        <authorList>
            <person name="Goeker M."/>
        </authorList>
    </citation>
    <scope>NUCLEOTIDE SEQUENCE [LARGE SCALE GENOMIC DNA]</scope>
    <source>
        <strain evidence="1 2">DSM 100309</strain>
    </source>
</reference>
<dbReference type="GO" id="GO:0003729">
    <property type="term" value="F:mRNA binding"/>
    <property type="evidence" value="ECO:0007669"/>
    <property type="project" value="InterPro"/>
</dbReference>
<dbReference type="InterPro" id="IPR012933">
    <property type="entry name" value="HicA_mRNA_interferase"/>
</dbReference>
<protein>
    <submittedName>
        <fullName evidence="1">HicA-like toxin of HicAB toxin-antitoxin system</fullName>
    </submittedName>
</protein>
<keyword evidence="2" id="KW-1185">Reference proteome</keyword>
<sequence length="56" mass="6062">MIEATGAKKSEGAGSRVRFLLNGVPGMFHRPHPQKETDKGAVESVRKFLIDAGIEP</sequence>
<evidence type="ECO:0000313" key="1">
    <source>
        <dbReference type="EMBL" id="TCV88051.1"/>
    </source>
</evidence>
<name>A0A4R3Y8Z6_9PROT</name>
<comment type="caution">
    <text evidence="1">The sequence shown here is derived from an EMBL/GenBank/DDBJ whole genome shotgun (WGS) entry which is preliminary data.</text>
</comment>